<reference evidence="1" key="2">
    <citation type="submission" date="2018-10" db="EMBL/GenBank/DDBJ databases">
        <title>Effector identification in a new, highly contiguous assembly of the strawberry crown rot pathogen Phytophthora cactorum.</title>
        <authorList>
            <person name="Armitage A.D."/>
            <person name="Nellist C.F."/>
            <person name="Bates H."/>
            <person name="Vickerstaff R.J."/>
            <person name="Harrison R.J."/>
        </authorList>
    </citation>
    <scope>NUCLEOTIDE SEQUENCE</scope>
    <source>
        <strain evidence="1">15-7</strain>
        <strain evidence="2">4032</strain>
        <strain evidence="3">4040</strain>
        <strain evidence="4">P415</strain>
        <strain evidence="5">P421</strain>
    </source>
</reference>
<dbReference type="VEuPathDB" id="FungiDB:PC110_g13360"/>
<accession>A0A329S0U3</accession>
<dbReference type="Proteomes" id="UP000774804">
    <property type="component" value="Unassembled WGS sequence"/>
</dbReference>
<reference evidence="6 7" key="1">
    <citation type="submission" date="2018-01" db="EMBL/GenBank/DDBJ databases">
        <title>Draft genome of the strawberry crown rot pathogen Phytophthora cactorum.</title>
        <authorList>
            <person name="Armitage A.D."/>
            <person name="Lysoe E."/>
            <person name="Nellist C.F."/>
            <person name="Harrison R.J."/>
            <person name="Brurberg M.B."/>
        </authorList>
    </citation>
    <scope>NUCLEOTIDE SEQUENCE [LARGE SCALE GENOMIC DNA]</scope>
    <source>
        <strain evidence="6 7">10300</strain>
    </source>
</reference>
<evidence type="ECO:0000313" key="6">
    <source>
        <dbReference type="EMBL" id="RAW30289.1"/>
    </source>
</evidence>
<dbReference type="Proteomes" id="UP000251314">
    <property type="component" value="Unassembled WGS sequence"/>
</dbReference>
<dbReference type="EMBL" id="RCMK01000449">
    <property type="protein sequence ID" value="KAG2928144.1"/>
    <property type="molecule type" value="Genomic_DNA"/>
</dbReference>
<dbReference type="EMBL" id="RCMG01000471">
    <property type="protein sequence ID" value="KAG2853632.1"/>
    <property type="molecule type" value="Genomic_DNA"/>
</dbReference>
<dbReference type="AlphaFoldDB" id="A0A329S0U3"/>
<dbReference type="Proteomes" id="UP000736787">
    <property type="component" value="Unassembled WGS sequence"/>
</dbReference>
<name>A0A329S0U3_9STRA</name>
<gene>
    <name evidence="6" type="ORF">PC110_g13360</name>
    <name evidence="1" type="ORF">PC113_g14005</name>
    <name evidence="2" type="ORF">PC115_g12951</name>
    <name evidence="3" type="ORF">PC117_g14396</name>
    <name evidence="4" type="ORF">PC118_g13631</name>
    <name evidence="5" type="ORF">PC129_g11936</name>
</gene>
<evidence type="ECO:0000313" key="1">
    <source>
        <dbReference type="EMBL" id="KAG2853632.1"/>
    </source>
</evidence>
<sequence>MSFLLEEEEKMATLEELFAFIDCLDGSAETVENGDPMCRAETSESPLILDEEKLTPVIQTDMNVHKMIPRRRRKRMGWSSSTGLQRRKRAELQFLRQHVMDMETYLQQLKAPPTATFASSTMATRWQWKELAATEFAERLRSEEVNRALKKIMNNQLEIHEALRGVLEEGIICTHDSQSIPMDDVQELKSKPPS</sequence>
<dbReference type="Proteomes" id="UP000760860">
    <property type="component" value="Unassembled WGS sequence"/>
</dbReference>
<evidence type="ECO:0000313" key="4">
    <source>
        <dbReference type="EMBL" id="KAG2976007.1"/>
    </source>
</evidence>
<dbReference type="EMBL" id="RCMI01000449">
    <property type="protein sequence ID" value="KAG2910225.1"/>
    <property type="molecule type" value="Genomic_DNA"/>
</dbReference>
<evidence type="ECO:0000313" key="5">
    <source>
        <dbReference type="EMBL" id="KAG3217217.1"/>
    </source>
</evidence>
<evidence type="ECO:0000313" key="7">
    <source>
        <dbReference type="Proteomes" id="UP000251314"/>
    </source>
</evidence>
<proteinExistence type="predicted"/>
<dbReference type="Proteomes" id="UP000697107">
    <property type="component" value="Unassembled WGS sequence"/>
</dbReference>
<keyword evidence="7" id="KW-1185">Reference proteome</keyword>
<dbReference type="EMBL" id="RCML01000475">
    <property type="protein sequence ID" value="KAG2976007.1"/>
    <property type="molecule type" value="Genomic_DNA"/>
</dbReference>
<evidence type="ECO:0000313" key="2">
    <source>
        <dbReference type="EMBL" id="KAG2910225.1"/>
    </source>
</evidence>
<evidence type="ECO:0000313" key="3">
    <source>
        <dbReference type="EMBL" id="KAG2928144.1"/>
    </source>
</evidence>
<dbReference type="OrthoDB" id="126109at2759"/>
<comment type="caution">
    <text evidence="6">The sequence shown here is derived from an EMBL/GenBank/DDBJ whole genome shotgun (WGS) entry which is preliminary data.</text>
</comment>
<dbReference type="EMBL" id="MJFZ01000379">
    <property type="protein sequence ID" value="RAW30289.1"/>
    <property type="molecule type" value="Genomic_DNA"/>
</dbReference>
<organism evidence="6 7">
    <name type="scientific">Phytophthora cactorum</name>
    <dbReference type="NCBI Taxonomy" id="29920"/>
    <lineage>
        <taxon>Eukaryota</taxon>
        <taxon>Sar</taxon>
        <taxon>Stramenopiles</taxon>
        <taxon>Oomycota</taxon>
        <taxon>Peronosporomycetes</taxon>
        <taxon>Peronosporales</taxon>
        <taxon>Peronosporaceae</taxon>
        <taxon>Phytophthora</taxon>
    </lineage>
</organism>
<dbReference type="Proteomes" id="UP000735874">
    <property type="component" value="Unassembled WGS sequence"/>
</dbReference>
<dbReference type="EMBL" id="RCMV01000436">
    <property type="protein sequence ID" value="KAG3217217.1"/>
    <property type="molecule type" value="Genomic_DNA"/>
</dbReference>
<protein>
    <submittedName>
        <fullName evidence="6">Uncharacterized protein</fullName>
    </submittedName>
</protein>